<dbReference type="AlphaFoldDB" id="A0A371GIT7"/>
<evidence type="ECO:0000313" key="2">
    <source>
        <dbReference type="Proteomes" id="UP000257109"/>
    </source>
</evidence>
<protein>
    <recommendedName>
        <fullName evidence="3">Reverse transcriptase RNase H-like domain-containing protein</fullName>
    </recommendedName>
</protein>
<name>A0A371GIT7_MUCPR</name>
<proteinExistence type="predicted"/>
<accession>A0A371GIT7</accession>
<dbReference type="OrthoDB" id="1723222at2759"/>
<sequence>MCNMAYDQADKERKLQLQELEELCLEAYENSWIYKKKVKQFHDNRILRKEFRVGQKVLLFHSRLKLIVGKLRSRWDGPFVITNVFTYATLELRHEANNRNFKVNGHQINPFHEGPTPMVGNSLQAQKPKNHDQPKPWGSKELWNCFGSKFHICVGMKSSQPRPKSSRLDEVILARRVPLQADSVSIGRLHLQ</sequence>
<reference evidence="1" key="1">
    <citation type="submission" date="2018-05" db="EMBL/GenBank/DDBJ databases">
        <title>Draft genome of Mucuna pruriens seed.</title>
        <authorList>
            <person name="Nnadi N.E."/>
            <person name="Vos R."/>
            <person name="Hasami M.H."/>
            <person name="Devisetty U.K."/>
            <person name="Aguiy J.C."/>
        </authorList>
    </citation>
    <scope>NUCLEOTIDE SEQUENCE [LARGE SCALE GENOMIC DNA]</scope>
    <source>
        <strain evidence="1">JCA_2017</strain>
    </source>
</reference>
<feature type="non-terminal residue" evidence="1">
    <location>
        <position position="1"/>
    </location>
</feature>
<organism evidence="1 2">
    <name type="scientific">Mucuna pruriens</name>
    <name type="common">Velvet bean</name>
    <name type="synonym">Dolichos pruriens</name>
    <dbReference type="NCBI Taxonomy" id="157652"/>
    <lineage>
        <taxon>Eukaryota</taxon>
        <taxon>Viridiplantae</taxon>
        <taxon>Streptophyta</taxon>
        <taxon>Embryophyta</taxon>
        <taxon>Tracheophyta</taxon>
        <taxon>Spermatophyta</taxon>
        <taxon>Magnoliopsida</taxon>
        <taxon>eudicotyledons</taxon>
        <taxon>Gunneridae</taxon>
        <taxon>Pentapetalae</taxon>
        <taxon>rosids</taxon>
        <taxon>fabids</taxon>
        <taxon>Fabales</taxon>
        <taxon>Fabaceae</taxon>
        <taxon>Papilionoideae</taxon>
        <taxon>50 kb inversion clade</taxon>
        <taxon>NPAAA clade</taxon>
        <taxon>indigoferoid/millettioid clade</taxon>
        <taxon>Phaseoleae</taxon>
        <taxon>Mucuna</taxon>
    </lineage>
</organism>
<evidence type="ECO:0008006" key="3">
    <source>
        <dbReference type="Google" id="ProtNLM"/>
    </source>
</evidence>
<keyword evidence="2" id="KW-1185">Reference proteome</keyword>
<gene>
    <name evidence="1" type="ORF">CR513_27922</name>
</gene>
<evidence type="ECO:0000313" key="1">
    <source>
        <dbReference type="EMBL" id="RDX90233.1"/>
    </source>
</evidence>
<comment type="caution">
    <text evidence="1">The sequence shown here is derived from an EMBL/GenBank/DDBJ whole genome shotgun (WGS) entry which is preliminary data.</text>
</comment>
<dbReference type="Proteomes" id="UP000257109">
    <property type="component" value="Unassembled WGS sequence"/>
</dbReference>
<dbReference type="EMBL" id="QJKJ01005448">
    <property type="protein sequence ID" value="RDX90233.1"/>
    <property type="molecule type" value="Genomic_DNA"/>
</dbReference>